<accession>A0A9P7EYW7</accession>
<dbReference type="Proteomes" id="UP000823399">
    <property type="component" value="Unassembled WGS sequence"/>
</dbReference>
<gene>
    <name evidence="1" type="ORF">F5147DRAFT_778233</name>
</gene>
<dbReference type="RefSeq" id="XP_041288316.1">
    <property type="nucleotide sequence ID" value="XM_041442096.1"/>
</dbReference>
<dbReference type="GeneID" id="64704355"/>
<organism evidence="1 2">
    <name type="scientific">Suillus discolor</name>
    <dbReference type="NCBI Taxonomy" id="1912936"/>
    <lineage>
        <taxon>Eukaryota</taxon>
        <taxon>Fungi</taxon>
        <taxon>Dikarya</taxon>
        <taxon>Basidiomycota</taxon>
        <taxon>Agaricomycotina</taxon>
        <taxon>Agaricomycetes</taxon>
        <taxon>Agaricomycetidae</taxon>
        <taxon>Boletales</taxon>
        <taxon>Suillineae</taxon>
        <taxon>Suillaceae</taxon>
        <taxon>Suillus</taxon>
    </lineage>
</organism>
<keyword evidence="2" id="KW-1185">Reference proteome</keyword>
<protein>
    <submittedName>
        <fullName evidence="1">Uncharacterized protein</fullName>
    </submittedName>
</protein>
<dbReference type="Pfam" id="PF18759">
    <property type="entry name" value="Plavaka"/>
    <property type="match status" value="1"/>
</dbReference>
<comment type="caution">
    <text evidence="1">The sequence shown here is derived from an EMBL/GenBank/DDBJ whole genome shotgun (WGS) entry which is preliminary data.</text>
</comment>
<dbReference type="AlphaFoldDB" id="A0A9P7EYW7"/>
<dbReference type="EMBL" id="JABBWM010000068">
    <property type="protein sequence ID" value="KAG2096724.1"/>
    <property type="molecule type" value="Genomic_DNA"/>
</dbReference>
<reference evidence="1" key="1">
    <citation type="journal article" date="2020" name="New Phytol.">
        <title>Comparative genomics reveals dynamic genome evolution in host specialist ectomycorrhizal fungi.</title>
        <authorList>
            <person name="Lofgren L.A."/>
            <person name="Nguyen N.H."/>
            <person name="Vilgalys R."/>
            <person name="Ruytinx J."/>
            <person name="Liao H.L."/>
            <person name="Branco S."/>
            <person name="Kuo A."/>
            <person name="LaButti K."/>
            <person name="Lipzen A."/>
            <person name="Andreopoulos W."/>
            <person name="Pangilinan J."/>
            <person name="Riley R."/>
            <person name="Hundley H."/>
            <person name="Na H."/>
            <person name="Barry K."/>
            <person name="Grigoriev I.V."/>
            <person name="Stajich J.E."/>
            <person name="Kennedy P.G."/>
        </authorList>
    </citation>
    <scope>NUCLEOTIDE SEQUENCE</scope>
    <source>
        <strain evidence="1">FC423</strain>
    </source>
</reference>
<sequence>MGQINDFLVLDIINNLPLTFHSAKDLRGRAESLPSGPCWKSQVIPMSHPTKSPAVLYWQDPLECIASLFNHPLFHNRIDYMAHKVYNTAEKLSRTYTEWMTGEHAWEMQSVLPHGTTLLGTILSSDKTCITALSGDRVAHPLLISLTNIHMDIHLKSSSNAFLLAALLPVPKFIHKNK</sequence>
<dbReference type="InterPro" id="IPR041078">
    <property type="entry name" value="Plavaka"/>
</dbReference>
<evidence type="ECO:0000313" key="1">
    <source>
        <dbReference type="EMBL" id="KAG2096724.1"/>
    </source>
</evidence>
<dbReference type="OrthoDB" id="3232986at2759"/>
<proteinExistence type="predicted"/>
<evidence type="ECO:0000313" key="2">
    <source>
        <dbReference type="Proteomes" id="UP000823399"/>
    </source>
</evidence>
<name>A0A9P7EYW7_9AGAM</name>